<feature type="domain" description="ILCR1 Ig-like" evidence="1">
    <location>
        <begin position="28"/>
        <end position="109"/>
    </location>
</feature>
<reference evidence="2 3" key="1">
    <citation type="submission" date="2018-11" db="EMBL/GenBank/DDBJ databases">
        <authorList>
            <consortium name="Pathogen Informatics"/>
        </authorList>
    </citation>
    <scope>NUCLEOTIDE SEQUENCE [LARGE SCALE GENOMIC DNA]</scope>
</reference>
<accession>A0A3P7IVZ0</accession>
<dbReference type="Pfam" id="PF23608">
    <property type="entry name" value="Ig_ILCR1"/>
    <property type="match status" value="1"/>
</dbReference>
<keyword evidence="3" id="KW-1185">Reference proteome</keyword>
<gene>
    <name evidence="2" type="ORF">SVUK_LOCUS3415</name>
</gene>
<dbReference type="Proteomes" id="UP000270094">
    <property type="component" value="Unassembled WGS sequence"/>
</dbReference>
<evidence type="ECO:0000259" key="1">
    <source>
        <dbReference type="Pfam" id="PF23608"/>
    </source>
</evidence>
<dbReference type="AlphaFoldDB" id="A0A3P7IVZ0"/>
<evidence type="ECO:0000313" key="3">
    <source>
        <dbReference type="Proteomes" id="UP000270094"/>
    </source>
</evidence>
<dbReference type="OrthoDB" id="5915222at2759"/>
<sequence length="120" mass="13708">MSSASTSQHEVELPGLDLRLISANTEASKWTAAFRRIFLQSIARTIQIEFVGAPPHFCFEEYEVRLLDETGIELLHHTTIKAKDMKKEIIDGKVVYFGEHNFTGLEVGDLILRERNFITE</sequence>
<name>A0A3P7IVZ0_STRVU</name>
<dbReference type="InterPro" id="IPR057066">
    <property type="entry name" value="Ig_ILCR1"/>
</dbReference>
<proteinExistence type="predicted"/>
<evidence type="ECO:0000313" key="2">
    <source>
        <dbReference type="EMBL" id="VDM68417.1"/>
    </source>
</evidence>
<organism evidence="2 3">
    <name type="scientific">Strongylus vulgaris</name>
    <name type="common">Blood worm</name>
    <dbReference type="NCBI Taxonomy" id="40348"/>
    <lineage>
        <taxon>Eukaryota</taxon>
        <taxon>Metazoa</taxon>
        <taxon>Ecdysozoa</taxon>
        <taxon>Nematoda</taxon>
        <taxon>Chromadorea</taxon>
        <taxon>Rhabditida</taxon>
        <taxon>Rhabditina</taxon>
        <taxon>Rhabditomorpha</taxon>
        <taxon>Strongyloidea</taxon>
        <taxon>Strongylidae</taxon>
        <taxon>Strongylus</taxon>
    </lineage>
</organism>
<protein>
    <recommendedName>
        <fullName evidence="1">ILCR1 Ig-like domain-containing protein</fullName>
    </recommendedName>
</protein>
<dbReference type="EMBL" id="UYYB01008739">
    <property type="protein sequence ID" value="VDM68417.1"/>
    <property type="molecule type" value="Genomic_DNA"/>
</dbReference>